<sequence length="450" mass="48237">MSCTFHSLLLVLNVLIYKDKLRQAQGAALDNAADFNILCHVYNIYEVKDKIPNLGTFEKGDQLVEELTNLNISTASDSWFDHGNGQLVKADKTTDEAKLQQWRTEKQEVVKKQNQGEHEYRLLGNAPARQKANLRIYRPLNQSKQMVQNYDSQVALIETKKKAVETKITETIFGPGKTAFNSGEFAESARHNTCGSTGAGHANAGQSVAAALICIRTGESGAAQQECEDGLTGQVQNAGSQGGAATTAKGNIVNKCKLQPKPAQVTDATIAAAIASVTARIGQLNTDSTAANGKFTLGKTTATTCDGTAGTKQCVNYKMQLGTNGGTLPLLTALEQAAKDLKEAQSAAFNVVALNNSLIALNRQECDAYISASFDEAHPPALTASTNLGETGTRNQGSDQKQAQKSGKECNSKEKAAECQKPCTWNAEEKDEKKRCTLSEEGKKEAEKVA</sequence>
<dbReference type="AlphaFoldDB" id="A0A1J0RAT4"/>
<dbReference type="VEuPathDB" id="TriTrypDB:Tb427_000048800"/>
<proteinExistence type="predicted"/>
<keyword evidence="5 10" id="KW-0732">Signal</keyword>
<evidence type="ECO:0000313" key="12">
    <source>
        <dbReference type="EMBL" id="APD75037.1"/>
    </source>
</evidence>
<evidence type="ECO:0000256" key="2">
    <source>
        <dbReference type="ARBA" id="ARBA00004609"/>
    </source>
</evidence>
<feature type="compositionally biased region" description="Basic and acidic residues" evidence="9">
    <location>
        <begin position="406"/>
        <end position="418"/>
    </location>
</feature>
<feature type="compositionally biased region" description="Polar residues" evidence="9">
    <location>
        <begin position="383"/>
        <end position="405"/>
    </location>
</feature>
<evidence type="ECO:0000256" key="7">
    <source>
        <dbReference type="ARBA" id="ARBA00023180"/>
    </source>
</evidence>
<comment type="function">
    <text evidence="1">VSG forms a coat on the surface of the parasite. The trypanosome evades the immune response of the host by expressing a series of antigenically distinct VSGs from an estimated 1000 VSG genes.</text>
</comment>
<dbReference type="EMBL" id="KX701081">
    <property type="protein sequence ID" value="APD75037.1"/>
    <property type="molecule type" value="Genomic_DNA"/>
</dbReference>
<dbReference type="InterPro" id="IPR027446">
    <property type="entry name" value="VSG_C_dom_sf"/>
</dbReference>
<accession>A0A1J0RAT4</accession>
<evidence type="ECO:0000256" key="1">
    <source>
        <dbReference type="ARBA" id="ARBA00002523"/>
    </source>
</evidence>
<dbReference type="GO" id="GO:0005886">
    <property type="term" value="C:plasma membrane"/>
    <property type="evidence" value="ECO:0007669"/>
    <property type="project" value="UniProtKB-SubCell"/>
</dbReference>
<evidence type="ECO:0000256" key="9">
    <source>
        <dbReference type="SAM" id="MobiDB-lite"/>
    </source>
</evidence>
<feature type="region of interest" description="Disordered" evidence="9">
    <location>
        <begin position="381"/>
        <end position="450"/>
    </location>
</feature>
<keyword evidence="7" id="KW-0325">Glycoprotein</keyword>
<keyword evidence="6" id="KW-0472">Membrane</keyword>
<keyword evidence="4" id="KW-0336">GPI-anchor</keyword>
<evidence type="ECO:0000256" key="8">
    <source>
        <dbReference type="ARBA" id="ARBA00023288"/>
    </source>
</evidence>
<comment type="subcellular location">
    <subcellularLocation>
        <location evidence="2">Cell membrane</location>
        <topology evidence="2">Lipid-anchor</topology>
        <topology evidence="2">GPI-anchor</topology>
    </subcellularLocation>
</comment>
<reference evidence="12" key="1">
    <citation type="submission" date="2016-08" db="EMBL/GenBank/DDBJ databases">
        <title>VSG repertoire of Trypanosoma brucei EATRO 1125.</title>
        <authorList>
            <person name="Cross G.A."/>
        </authorList>
    </citation>
    <scope>NUCLEOTIDE SEQUENCE</scope>
    <source>
        <strain evidence="12">EATRO 1125</strain>
    </source>
</reference>
<evidence type="ECO:0000256" key="10">
    <source>
        <dbReference type="SAM" id="SignalP"/>
    </source>
</evidence>
<evidence type="ECO:0000256" key="4">
    <source>
        <dbReference type="ARBA" id="ARBA00022622"/>
    </source>
</evidence>
<dbReference type="Gene3D" id="4.10.110.20">
    <property type="entry name" value="Variant surface glycoprotein MITAT 1.2, VSG 221, C-terminal domain"/>
    <property type="match status" value="1"/>
</dbReference>
<evidence type="ECO:0000256" key="6">
    <source>
        <dbReference type="ARBA" id="ARBA00023136"/>
    </source>
</evidence>
<feature type="chain" id="PRO_5012633659" evidence="10">
    <location>
        <begin position="25"/>
        <end position="450"/>
    </location>
</feature>
<feature type="signal peptide" evidence="10">
    <location>
        <begin position="1"/>
        <end position="24"/>
    </location>
</feature>
<keyword evidence="3" id="KW-1003">Cell membrane</keyword>
<keyword evidence="8" id="KW-0449">Lipoprotein</keyword>
<dbReference type="InterPro" id="IPR025932">
    <property type="entry name" value="Trypano_VSG_B_N_dom"/>
</dbReference>
<dbReference type="Pfam" id="PF13206">
    <property type="entry name" value="VSG_B"/>
    <property type="match status" value="1"/>
</dbReference>
<protein>
    <submittedName>
        <fullName evidence="12">Variant surface glycoprotein 1125.4828</fullName>
    </submittedName>
</protein>
<dbReference type="VEuPathDB" id="TriTrypDB:Tb927.11.20390"/>
<feature type="domain" description="Trypanosome variant surface glycoprotein B-type N-terminal" evidence="11">
    <location>
        <begin position="22"/>
        <end position="354"/>
    </location>
</feature>
<dbReference type="SUPFAM" id="SSF118251">
    <property type="entry name" value="Variant surface glycoprotein MITAT 1.2, VSG 221, C-terminal domain"/>
    <property type="match status" value="1"/>
</dbReference>
<dbReference type="GO" id="GO:0098552">
    <property type="term" value="C:side of membrane"/>
    <property type="evidence" value="ECO:0007669"/>
    <property type="project" value="UniProtKB-KW"/>
</dbReference>
<evidence type="ECO:0000256" key="5">
    <source>
        <dbReference type="ARBA" id="ARBA00022729"/>
    </source>
</evidence>
<evidence type="ECO:0000259" key="11">
    <source>
        <dbReference type="Pfam" id="PF13206"/>
    </source>
</evidence>
<evidence type="ECO:0000256" key="3">
    <source>
        <dbReference type="ARBA" id="ARBA00022475"/>
    </source>
</evidence>
<name>A0A1J0RAT4_9TRYP</name>
<feature type="compositionally biased region" description="Basic and acidic residues" evidence="9">
    <location>
        <begin position="427"/>
        <end position="450"/>
    </location>
</feature>
<organism evidence="12">
    <name type="scientific">Trypanosoma brucei</name>
    <dbReference type="NCBI Taxonomy" id="5691"/>
    <lineage>
        <taxon>Eukaryota</taxon>
        <taxon>Discoba</taxon>
        <taxon>Euglenozoa</taxon>
        <taxon>Kinetoplastea</taxon>
        <taxon>Metakinetoplastina</taxon>
        <taxon>Trypanosomatida</taxon>
        <taxon>Trypanosomatidae</taxon>
        <taxon>Trypanosoma</taxon>
    </lineage>
</organism>